<name>A0A1G9JMD7_9ACTN</name>
<dbReference type="STRING" id="633440.SAMN05421869_12582"/>
<sequence length="73" mass="8007">MPALNVRENVTLPALLAGREPDAAWVAQVIDRVGLGHRIGHRPAGDVRPCCRPWRGGHTSWEWGGVHPVMHGE</sequence>
<dbReference type="EMBL" id="FNDJ01000025">
    <property type="protein sequence ID" value="SDL38274.1"/>
    <property type="molecule type" value="Genomic_DNA"/>
</dbReference>
<accession>A0A1G9JMD7</accession>
<evidence type="ECO:0000313" key="2">
    <source>
        <dbReference type="Proteomes" id="UP000199202"/>
    </source>
</evidence>
<protein>
    <submittedName>
        <fullName evidence="1">Uncharacterized protein</fullName>
    </submittedName>
</protein>
<proteinExistence type="predicted"/>
<keyword evidence="2" id="KW-1185">Reference proteome</keyword>
<reference evidence="1 2" key="1">
    <citation type="submission" date="2016-10" db="EMBL/GenBank/DDBJ databases">
        <authorList>
            <person name="de Groot N.N."/>
        </authorList>
    </citation>
    <scope>NUCLEOTIDE SEQUENCE [LARGE SCALE GENOMIC DNA]</scope>
    <source>
        <strain evidence="1 2">CGMCC 4.6533</strain>
    </source>
</reference>
<dbReference type="AlphaFoldDB" id="A0A1G9JMD7"/>
<dbReference type="Proteomes" id="UP000199202">
    <property type="component" value="Unassembled WGS sequence"/>
</dbReference>
<organism evidence="1 2">
    <name type="scientific">Nonomuraea jiangxiensis</name>
    <dbReference type="NCBI Taxonomy" id="633440"/>
    <lineage>
        <taxon>Bacteria</taxon>
        <taxon>Bacillati</taxon>
        <taxon>Actinomycetota</taxon>
        <taxon>Actinomycetes</taxon>
        <taxon>Streptosporangiales</taxon>
        <taxon>Streptosporangiaceae</taxon>
        <taxon>Nonomuraea</taxon>
    </lineage>
</organism>
<evidence type="ECO:0000313" key="1">
    <source>
        <dbReference type="EMBL" id="SDL38274.1"/>
    </source>
</evidence>
<gene>
    <name evidence="1" type="ORF">SAMN05421869_12582</name>
</gene>